<keyword evidence="5" id="KW-0539">Nucleus</keyword>
<dbReference type="InterPro" id="IPR036879">
    <property type="entry name" value="TF_MADSbox_sf"/>
</dbReference>
<dbReference type="GO" id="GO:0005634">
    <property type="term" value="C:nucleus"/>
    <property type="evidence" value="ECO:0007669"/>
    <property type="project" value="UniProtKB-SubCell"/>
</dbReference>
<evidence type="ECO:0000256" key="5">
    <source>
        <dbReference type="ARBA" id="ARBA00023242"/>
    </source>
</evidence>
<protein>
    <recommendedName>
        <fullName evidence="7">MADS-box domain-containing protein</fullName>
    </recommendedName>
</protein>
<feature type="domain" description="MADS-box" evidence="7">
    <location>
        <begin position="25"/>
        <end position="76"/>
    </location>
</feature>
<feature type="compositionally biased region" description="Basic residues" evidence="6">
    <location>
        <begin position="1"/>
        <end position="10"/>
    </location>
</feature>
<dbReference type="PRINTS" id="PR00404">
    <property type="entry name" value="MADSDOMAIN"/>
</dbReference>
<keyword evidence="3" id="KW-0238">DNA-binding</keyword>
<dbReference type="InterPro" id="IPR002100">
    <property type="entry name" value="TF_MADSbox"/>
</dbReference>
<organism evidence="8 9">
    <name type="scientific">Miscanthus lutarioriparius</name>
    <dbReference type="NCBI Taxonomy" id="422564"/>
    <lineage>
        <taxon>Eukaryota</taxon>
        <taxon>Viridiplantae</taxon>
        <taxon>Streptophyta</taxon>
        <taxon>Embryophyta</taxon>
        <taxon>Tracheophyta</taxon>
        <taxon>Spermatophyta</taxon>
        <taxon>Magnoliopsida</taxon>
        <taxon>Liliopsida</taxon>
        <taxon>Poales</taxon>
        <taxon>Poaceae</taxon>
        <taxon>PACMAD clade</taxon>
        <taxon>Panicoideae</taxon>
        <taxon>Andropogonodae</taxon>
        <taxon>Andropogoneae</taxon>
        <taxon>Saccharinae</taxon>
        <taxon>Miscanthus</taxon>
    </lineage>
</organism>
<dbReference type="SUPFAM" id="SSF55455">
    <property type="entry name" value="SRF-like"/>
    <property type="match status" value="1"/>
</dbReference>
<dbReference type="AlphaFoldDB" id="A0A811NJM3"/>
<feature type="region of interest" description="Disordered" evidence="6">
    <location>
        <begin position="1"/>
        <end position="27"/>
    </location>
</feature>
<comment type="subcellular location">
    <subcellularLocation>
        <location evidence="1">Nucleus</location>
    </subcellularLocation>
</comment>
<evidence type="ECO:0000259" key="7">
    <source>
        <dbReference type="PROSITE" id="PS50066"/>
    </source>
</evidence>
<dbReference type="EMBL" id="CAJGYO010000004">
    <property type="protein sequence ID" value="CAD6223378.1"/>
    <property type="molecule type" value="Genomic_DNA"/>
</dbReference>
<reference evidence="8" key="1">
    <citation type="submission" date="2020-10" db="EMBL/GenBank/DDBJ databases">
        <authorList>
            <person name="Han B."/>
            <person name="Lu T."/>
            <person name="Zhao Q."/>
            <person name="Huang X."/>
            <person name="Zhao Y."/>
        </authorList>
    </citation>
    <scope>NUCLEOTIDE SEQUENCE</scope>
</reference>
<dbReference type="Pfam" id="PF00319">
    <property type="entry name" value="SRF-TF"/>
    <property type="match status" value="1"/>
</dbReference>
<evidence type="ECO:0000256" key="4">
    <source>
        <dbReference type="ARBA" id="ARBA00023163"/>
    </source>
</evidence>
<accession>A0A811NJM3</accession>
<gene>
    <name evidence="8" type="ORF">NCGR_LOCUS15793</name>
</gene>
<name>A0A811NJM3_9POAL</name>
<keyword evidence="9" id="KW-1185">Reference proteome</keyword>
<evidence type="ECO:0000256" key="6">
    <source>
        <dbReference type="SAM" id="MobiDB-lite"/>
    </source>
</evidence>
<proteinExistence type="predicted"/>
<evidence type="ECO:0000256" key="3">
    <source>
        <dbReference type="ARBA" id="ARBA00023125"/>
    </source>
</evidence>
<dbReference type="GO" id="GO:0003677">
    <property type="term" value="F:DNA binding"/>
    <property type="evidence" value="ECO:0007669"/>
    <property type="project" value="UniProtKB-KW"/>
</dbReference>
<dbReference type="SMART" id="SM00432">
    <property type="entry name" value="MADS"/>
    <property type="match status" value="1"/>
</dbReference>
<dbReference type="Gene3D" id="3.40.1810.10">
    <property type="entry name" value="Transcription factor, MADS-box"/>
    <property type="match status" value="1"/>
</dbReference>
<dbReference type="PROSITE" id="PS50066">
    <property type="entry name" value="MADS_BOX_2"/>
    <property type="match status" value="1"/>
</dbReference>
<dbReference type="GO" id="GO:0046983">
    <property type="term" value="F:protein dimerization activity"/>
    <property type="evidence" value="ECO:0007669"/>
    <property type="project" value="InterPro"/>
</dbReference>
<evidence type="ECO:0000256" key="2">
    <source>
        <dbReference type="ARBA" id="ARBA00023015"/>
    </source>
</evidence>
<dbReference type="OrthoDB" id="783564at2759"/>
<evidence type="ECO:0000256" key="1">
    <source>
        <dbReference type="ARBA" id="ARBA00004123"/>
    </source>
</evidence>
<comment type="caution">
    <text evidence="8">The sequence shown here is derived from an EMBL/GenBank/DDBJ whole genome shotgun (WGS) entry which is preliminary data.</text>
</comment>
<dbReference type="Proteomes" id="UP000604825">
    <property type="component" value="Unassembled WGS sequence"/>
</dbReference>
<evidence type="ECO:0000313" key="9">
    <source>
        <dbReference type="Proteomes" id="UP000604825"/>
    </source>
</evidence>
<keyword evidence="2" id="KW-0805">Transcription regulation</keyword>
<evidence type="ECO:0000313" key="8">
    <source>
        <dbReference type="EMBL" id="CAD6223378.1"/>
    </source>
</evidence>
<sequence>MQGMTGKRRAAERAQQGAAGRGRGRGRGRRALGLIRDRRARVDTFGKRKETLKVKAYELSVLCGVDVALVVAAADGDGDGGGAAADVWESTEGAVLARYRALDPEVRARHTHRAYLEGGLGKEEAKLARVRQAGPTGLDPWDKALDGIATAEEAQGLLEAIDAAIRATEDRMRALDLPVDGVGAGVVLEGVAPLAFAGADGYSLHAPGGGGDYDNQAIWANDGVQAYGFQQCTTGSGGAGMDGYHLQITPDMYAAGGSNNNSGRLATDYHLYPPRDAGTLQHGYGFHQCAGTDYFGIPAGHQMQELLGWGAAQTNMAMWCTEEPHHAMVPVHYPSAETGLSYMDMTAALGGQGSGGLSFAIGGSCNFVNAPPELSLAMVTTGCGGGDDLINAPPVAFSHAIGGTSDNFTNTTPAQPLAMSYGADLTVPGGYATQWQTAQRAGSGQQSGVEQLHYISDLEDAQSQAAQKHQHAGNGPQSGIELLHYLSKLEEDTQLHLWGN</sequence>
<keyword evidence="4" id="KW-0804">Transcription</keyword>